<organism evidence="5 6">
    <name type="scientific">Phaseolus coccineus</name>
    <name type="common">Scarlet runner bean</name>
    <name type="synonym">Phaseolus multiflorus</name>
    <dbReference type="NCBI Taxonomy" id="3886"/>
    <lineage>
        <taxon>Eukaryota</taxon>
        <taxon>Viridiplantae</taxon>
        <taxon>Streptophyta</taxon>
        <taxon>Embryophyta</taxon>
        <taxon>Tracheophyta</taxon>
        <taxon>Spermatophyta</taxon>
        <taxon>Magnoliopsida</taxon>
        <taxon>eudicotyledons</taxon>
        <taxon>Gunneridae</taxon>
        <taxon>Pentapetalae</taxon>
        <taxon>rosids</taxon>
        <taxon>fabids</taxon>
        <taxon>Fabales</taxon>
        <taxon>Fabaceae</taxon>
        <taxon>Papilionoideae</taxon>
        <taxon>50 kb inversion clade</taxon>
        <taxon>NPAAA clade</taxon>
        <taxon>indigoferoid/millettioid clade</taxon>
        <taxon>Phaseoleae</taxon>
        <taxon>Phaseolus</taxon>
    </lineage>
</organism>
<dbReference type="PROSITE" id="PS50013">
    <property type="entry name" value="CHROMO_2"/>
    <property type="match status" value="1"/>
</dbReference>
<feature type="region of interest" description="Disordered" evidence="3">
    <location>
        <begin position="425"/>
        <end position="450"/>
    </location>
</feature>
<gene>
    <name evidence="5" type="ORF">VNO80_24205</name>
</gene>
<dbReference type="InterPro" id="IPR023780">
    <property type="entry name" value="Chromo_domain"/>
</dbReference>
<dbReference type="PROSITE" id="PS50297">
    <property type="entry name" value="ANK_REP_REGION"/>
    <property type="match status" value="2"/>
</dbReference>
<feature type="domain" description="Chromo" evidence="4">
    <location>
        <begin position="382"/>
        <end position="438"/>
    </location>
</feature>
<dbReference type="InterPro" id="IPR002110">
    <property type="entry name" value="Ankyrin_rpt"/>
</dbReference>
<dbReference type="InterPro" id="IPR000953">
    <property type="entry name" value="Chromo/chromo_shadow_dom"/>
</dbReference>
<dbReference type="Proteomes" id="UP001374584">
    <property type="component" value="Unassembled WGS sequence"/>
</dbReference>
<evidence type="ECO:0000313" key="6">
    <source>
        <dbReference type="Proteomes" id="UP001374584"/>
    </source>
</evidence>
<feature type="repeat" description="ANK" evidence="2">
    <location>
        <begin position="221"/>
        <end position="253"/>
    </location>
</feature>
<dbReference type="CDD" id="cd18628">
    <property type="entry name" value="CD3_cpSRP43_like"/>
    <property type="match status" value="1"/>
</dbReference>
<name>A0AAN9LSF9_PHACN</name>
<evidence type="ECO:0000256" key="2">
    <source>
        <dbReference type="PROSITE-ProRule" id="PRU00023"/>
    </source>
</evidence>
<dbReference type="InterPro" id="IPR052391">
    <property type="entry name" value="E3_Ligase-Neurotoxin"/>
</dbReference>
<dbReference type="EMBL" id="JAYMYR010000009">
    <property type="protein sequence ID" value="KAK7341279.1"/>
    <property type="molecule type" value="Genomic_DNA"/>
</dbReference>
<comment type="subcellular location">
    <subcellularLocation>
        <location evidence="1">Cell membrane</location>
        <topology evidence="1">Peripheral membrane protein</topology>
        <orientation evidence="1">Cytoplasmic side</orientation>
    </subcellularLocation>
</comment>
<proteinExistence type="predicted"/>
<dbReference type="SUPFAM" id="SSF54160">
    <property type="entry name" value="Chromo domain-like"/>
    <property type="match status" value="3"/>
</dbReference>
<dbReference type="SMART" id="SM00298">
    <property type="entry name" value="CHROMO"/>
    <property type="match status" value="3"/>
</dbReference>
<evidence type="ECO:0000259" key="4">
    <source>
        <dbReference type="PROSITE" id="PS50013"/>
    </source>
</evidence>
<dbReference type="PANTHER" id="PTHR24133:SF40">
    <property type="entry name" value="ANKYRIN REPEAT DOMAIN 44"/>
    <property type="match status" value="1"/>
</dbReference>
<dbReference type="InterPro" id="IPR036770">
    <property type="entry name" value="Ankyrin_rpt-contain_sf"/>
</dbReference>
<dbReference type="PROSITE" id="PS50088">
    <property type="entry name" value="ANK_REPEAT"/>
    <property type="match status" value="2"/>
</dbReference>
<reference evidence="5 6" key="1">
    <citation type="submission" date="2024-01" db="EMBL/GenBank/DDBJ databases">
        <title>The genomes of 5 underutilized Papilionoideae crops provide insights into root nodulation and disease resistanc.</title>
        <authorList>
            <person name="Jiang F."/>
        </authorList>
    </citation>
    <scope>NUCLEOTIDE SEQUENCE [LARGE SCALE GENOMIC DNA]</scope>
    <source>
        <strain evidence="5">JINMINGXINNONG_FW02</strain>
        <tissue evidence="5">Leaves</tissue>
    </source>
</reference>
<dbReference type="SUPFAM" id="SSF48403">
    <property type="entry name" value="Ankyrin repeat"/>
    <property type="match status" value="1"/>
</dbReference>
<dbReference type="PANTHER" id="PTHR24133">
    <property type="entry name" value="ANKYRIN DOMAIN-CONTAINING"/>
    <property type="match status" value="1"/>
</dbReference>
<accession>A0AAN9LSF9</accession>
<dbReference type="InterPro" id="IPR030300">
    <property type="entry name" value="CPSRP43_chromodomain_3"/>
</dbReference>
<feature type="compositionally biased region" description="Polar residues" evidence="3">
    <location>
        <begin position="428"/>
        <end position="450"/>
    </location>
</feature>
<sequence>MVSVRGNNYSGFVVSGTFYWKPGNGCGSLSSKSPNKPLFTPSLPLPLPLPHVQLQPSQTHHNTTNHSKTITRLLMEAIFVTKPASHSHFKTRFSSNPKHFFKQQSFLPIRNNPTRFRLVTATLQNQQQEAAASKDTEDEAYGEVKGIIGSRALDTAAGMEYLIEWKDGHAPSWVPADFIAKDVVAEYETPWWTAAKKADESALRNLVESGDGRDVDAVDADGRTALLFVAGLGSEPCVKLLAEAGANLDHRDRSGGLAALHMAAGYVRPGVAKLLLDFGADPEVADDRGRTALDLAREILKATPKGNPMQFGRRIGLEGVVRVLEGAVFEFVEVQEILERRGKGENLEYLVRWKDGEANEWVKAKFVAEDLVRDYEAGLEYAVAEAVLAKRIADEGTPEVLVKWADLDEPTWEPQENVDPDLVKAFEETNNQAQPNSNGPAVVVSNQDSP</sequence>
<comment type="caution">
    <text evidence="5">The sequence shown here is derived from an EMBL/GenBank/DDBJ whole genome shotgun (WGS) entry which is preliminary data.</text>
</comment>
<evidence type="ECO:0000256" key="1">
    <source>
        <dbReference type="ARBA" id="ARBA00004413"/>
    </source>
</evidence>
<dbReference type="Gene3D" id="1.25.40.20">
    <property type="entry name" value="Ankyrin repeat-containing domain"/>
    <property type="match status" value="1"/>
</dbReference>
<evidence type="ECO:0000313" key="5">
    <source>
        <dbReference type="EMBL" id="KAK7341279.1"/>
    </source>
</evidence>
<feature type="repeat" description="ANK" evidence="2">
    <location>
        <begin position="255"/>
        <end position="287"/>
    </location>
</feature>
<dbReference type="SMART" id="SM00248">
    <property type="entry name" value="ANK"/>
    <property type="match status" value="3"/>
</dbReference>
<dbReference type="AlphaFoldDB" id="A0AAN9LSF9"/>
<keyword evidence="2" id="KW-0040">ANK repeat</keyword>
<dbReference type="Gene3D" id="2.40.50.40">
    <property type="match status" value="3"/>
</dbReference>
<dbReference type="GO" id="GO:0005886">
    <property type="term" value="C:plasma membrane"/>
    <property type="evidence" value="ECO:0007669"/>
    <property type="project" value="UniProtKB-SubCell"/>
</dbReference>
<evidence type="ECO:0000256" key="3">
    <source>
        <dbReference type="SAM" id="MobiDB-lite"/>
    </source>
</evidence>
<dbReference type="InterPro" id="IPR016197">
    <property type="entry name" value="Chromo-like_dom_sf"/>
</dbReference>
<dbReference type="Pfam" id="PF12796">
    <property type="entry name" value="Ank_2"/>
    <property type="match status" value="1"/>
</dbReference>
<keyword evidence="6" id="KW-1185">Reference proteome</keyword>
<protein>
    <recommendedName>
        <fullName evidence="4">Chromo domain-containing protein</fullName>
    </recommendedName>
</protein>
<dbReference type="Pfam" id="PF00385">
    <property type="entry name" value="Chromo"/>
    <property type="match status" value="1"/>
</dbReference>